<protein>
    <recommendedName>
        <fullName evidence="1">Co-chaperone DjlA N-terminal domain-containing protein</fullName>
    </recommendedName>
</protein>
<accession>A0A1S1YSX8</accession>
<evidence type="ECO:0000259" key="1">
    <source>
        <dbReference type="Pfam" id="PF05099"/>
    </source>
</evidence>
<evidence type="ECO:0000313" key="2">
    <source>
        <dbReference type="EMBL" id="OHX64106.1"/>
    </source>
</evidence>
<keyword evidence="3" id="KW-1185">Reference proteome</keyword>
<gene>
    <name evidence="2" type="ORF">NH26_21100</name>
</gene>
<dbReference type="InterPro" id="IPR007791">
    <property type="entry name" value="DjlA_N"/>
</dbReference>
<dbReference type="EMBL" id="JRYR02000002">
    <property type="protein sequence ID" value="OHX64106.1"/>
    <property type="molecule type" value="Genomic_DNA"/>
</dbReference>
<dbReference type="CDD" id="cd07177">
    <property type="entry name" value="terB_like"/>
    <property type="match status" value="1"/>
</dbReference>
<reference evidence="2 3" key="1">
    <citation type="journal article" date="2012" name="Int. J. Syst. Evol. Microbiol.">
        <title>Flammeovirga pacifica sp. nov., isolated from deep-sea sediment.</title>
        <authorList>
            <person name="Xu H."/>
            <person name="Fu Y."/>
            <person name="Yang N."/>
            <person name="Ding Z."/>
            <person name="Lai Q."/>
            <person name="Zeng R."/>
        </authorList>
    </citation>
    <scope>NUCLEOTIDE SEQUENCE [LARGE SCALE GENOMIC DNA]</scope>
    <source>
        <strain evidence="3">DSM 24597 / LMG 26175 / WPAGA1</strain>
    </source>
</reference>
<dbReference type="OrthoDB" id="1450066at2"/>
<proteinExistence type="predicted"/>
<dbReference type="Gene3D" id="1.10.3680.10">
    <property type="entry name" value="TerB-like"/>
    <property type="match status" value="1"/>
</dbReference>
<sequence length="114" mass="13484">MIADTAHLNEFSYNEKLSFTKVLENMIHADCKVEDEEILYFEEFKKRINLNDEYVIEAKNMETQKCIDILKYMSNAKKQIVYESLIELANADNEFHPNEKVLIDNICQLIKYTP</sequence>
<evidence type="ECO:0000313" key="3">
    <source>
        <dbReference type="Proteomes" id="UP000179797"/>
    </source>
</evidence>
<dbReference type="Proteomes" id="UP000179797">
    <property type="component" value="Unassembled WGS sequence"/>
</dbReference>
<dbReference type="Pfam" id="PF05099">
    <property type="entry name" value="TerB"/>
    <property type="match status" value="1"/>
</dbReference>
<name>A0A1S1YSX8_FLAPC</name>
<dbReference type="SUPFAM" id="SSF158682">
    <property type="entry name" value="TerB-like"/>
    <property type="match status" value="1"/>
</dbReference>
<dbReference type="AlphaFoldDB" id="A0A1S1YSX8"/>
<comment type="caution">
    <text evidence="2">The sequence shown here is derived from an EMBL/GenBank/DDBJ whole genome shotgun (WGS) entry which is preliminary data.</text>
</comment>
<dbReference type="InterPro" id="IPR029024">
    <property type="entry name" value="TerB-like"/>
</dbReference>
<feature type="domain" description="Co-chaperone DjlA N-terminal" evidence="1">
    <location>
        <begin position="22"/>
        <end position="111"/>
    </location>
</feature>
<organism evidence="2 3">
    <name type="scientific">Flammeovirga pacifica</name>
    <dbReference type="NCBI Taxonomy" id="915059"/>
    <lineage>
        <taxon>Bacteria</taxon>
        <taxon>Pseudomonadati</taxon>
        <taxon>Bacteroidota</taxon>
        <taxon>Cytophagia</taxon>
        <taxon>Cytophagales</taxon>
        <taxon>Flammeovirgaceae</taxon>
        <taxon>Flammeovirga</taxon>
    </lineage>
</organism>
<dbReference type="RefSeq" id="WP_044226288.1">
    <property type="nucleotide sequence ID" value="NZ_JRYR02000002.1"/>
</dbReference>